<dbReference type="Pfam" id="PF02776">
    <property type="entry name" value="TPP_enzyme_N"/>
    <property type="match status" value="1"/>
</dbReference>
<evidence type="ECO:0000259" key="3">
    <source>
        <dbReference type="Pfam" id="PF02776"/>
    </source>
</evidence>
<gene>
    <name evidence="4" type="ORF">JQ615_30280</name>
</gene>
<proteinExistence type="predicted"/>
<dbReference type="InterPro" id="IPR012001">
    <property type="entry name" value="Thiamin_PyroP_enz_TPP-bd_dom"/>
</dbReference>
<protein>
    <submittedName>
        <fullName evidence="4">Phosphonopyruvate decarboxylase</fullName>
    </submittedName>
</protein>
<dbReference type="InterPro" id="IPR029061">
    <property type="entry name" value="THDP-binding"/>
</dbReference>
<evidence type="ECO:0000313" key="5">
    <source>
        <dbReference type="Proteomes" id="UP001315278"/>
    </source>
</evidence>
<keyword evidence="2" id="KW-0456">Lyase</keyword>
<feature type="domain" description="Thiamine pyrophosphate enzyme N-terminal TPP-binding" evidence="3">
    <location>
        <begin position="19"/>
        <end position="111"/>
    </location>
</feature>
<keyword evidence="1" id="KW-0210">Decarboxylase</keyword>
<dbReference type="CDD" id="cd07035">
    <property type="entry name" value="TPP_PYR_POX_like"/>
    <property type="match status" value="1"/>
</dbReference>
<dbReference type="PANTHER" id="PTHR42818:SF1">
    <property type="entry name" value="SULFOPYRUVATE DECARBOXYLASE"/>
    <property type="match status" value="1"/>
</dbReference>
<evidence type="ECO:0000313" key="4">
    <source>
        <dbReference type="EMBL" id="MBR0799667.1"/>
    </source>
</evidence>
<comment type="caution">
    <text evidence="4">The sequence shown here is derived from an EMBL/GenBank/DDBJ whole genome shotgun (WGS) entry which is preliminary data.</text>
</comment>
<dbReference type="SUPFAM" id="SSF52518">
    <property type="entry name" value="Thiamin diphosphate-binding fold (THDP-binding)"/>
    <property type="match status" value="1"/>
</dbReference>
<dbReference type="EMBL" id="JAFCJH010000042">
    <property type="protein sequence ID" value="MBR0799667.1"/>
    <property type="molecule type" value="Genomic_DNA"/>
</dbReference>
<sequence length="185" mass="20261">MDQIAVHQDNATSRDWPVAIYRTLKDFGVAQLCYVPDAGHSKLIRLSHADADIKTTVLTTEEEGVALAAGAWLGGDRAVLLMQSSGVGNCVNMLSLMASCRFPLLTLVTMRGEWAEFNPWQIPMGKATPQAFEIMGTTVLRLDDPDQADEVISAAASLAYDGDQQVAVLISQRMIGRKKWTRETH</sequence>
<dbReference type="PANTHER" id="PTHR42818">
    <property type="entry name" value="SULFOPYRUVATE DECARBOXYLASE SUBUNIT ALPHA"/>
    <property type="match status" value="1"/>
</dbReference>
<dbReference type="Proteomes" id="UP001315278">
    <property type="component" value="Unassembled WGS sequence"/>
</dbReference>
<name>A0ABS5FS76_9BRAD</name>
<organism evidence="4 5">
    <name type="scientific">Bradyrhizobium jicamae</name>
    <dbReference type="NCBI Taxonomy" id="280332"/>
    <lineage>
        <taxon>Bacteria</taxon>
        <taxon>Pseudomonadati</taxon>
        <taxon>Pseudomonadota</taxon>
        <taxon>Alphaproteobacteria</taxon>
        <taxon>Hyphomicrobiales</taxon>
        <taxon>Nitrobacteraceae</taxon>
        <taxon>Bradyrhizobium</taxon>
    </lineage>
</organism>
<evidence type="ECO:0000256" key="1">
    <source>
        <dbReference type="ARBA" id="ARBA00022793"/>
    </source>
</evidence>
<accession>A0ABS5FS76</accession>
<reference evidence="5" key="1">
    <citation type="journal article" date="2021" name="ISME J.">
        <title>Evolutionary origin and ecological implication of a unique nif island in free-living Bradyrhizobium lineages.</title>
        <authorList>
            <person name="Tao J."/>
        </authorList>
    </citation>
    <scope>NUCLEOTIDE SEQUENCE [LARGE SCALE GENOMIC DNA]</scope>
    <source>
        <strain evidence="5">SZCCT0434</strain>
    </source>
</reference>
<dbReference type="Gene3D" id="3.40.50.970">
    <property type="match status" value="1"/>
</dbReference>
<dbReference type="RefSeq" id="WP_212494401.1">
    <property type="nucleotide sequence ID" value="NZ_JAFCJH010000042.1"/>
</dbReference>
<evidence type="ECO:0000256" key="2">
    <source>
        <dbReference type="ARBA" id="ARBA00023239"/>
    </source>
</evidence>
<keyword evidence="5" id="KW-1185">Reference proteome</keyword>
<dbReference type="InterPro" id="IPR051818">
    <property type="entry name" value="TPP_dependent_decarboxylase"/>
</dbReference>